<keyword evidence="3" id="KW-0847">Vitamin C</keyword>
<feature type="compositionally biased region" description="Polar residues" evidence="7">
    <location>
        <begin position="39"/>
        <end position="50"/>
    </location>
</feature>
<organism evidence="10 11">
    <name type="scientific">Clytia hemisphaerica</name>
    <dbReference type="NCBI Taxonomy" id="252671"/>
    <lineage>
        <taxon>Eukaryota</taxon>
        <taxon>Metazoa</taxon>
        <taxon>Cnidaria</taxon>
        <taxon>Hydrozoa</taxon>
        <taxon>Hydroidolina</taxon>
        <taxon>Leptothecata</taxon>
        <taxon>Obeliida</taxon>
        <taxon>Clytiidae</taxon>
        <taxon>Clytia</taxon>
    </lineage>
</organism>
<dbReference type="InterPro" id="IPR045054">
    <property type="entry name" value="P4HA-like"/>
</dbReference>
<evidence type="ECO:0000313" key="10">
    <source>
        <dbReference type="EnsemblMetazoa" id="CLYHEMP003248.1"/>
    </source>
</evidence>
<protein>
    <recommendedName>
        <fullName evidence="9">Fe2OG dioxygenase domain-containing protein</fullName>
    </recommendedName>
</protein>
<feature type="region of interest" description="Disordered" evidence="7">
    <location>
        <begin position="94"/>
        <end position="123"/>
    </location>
</feature>
<dbReference type="Gene3D" id="2.60.120.620">
    <property type="entry name" value="q2cbj1_9rhob like domain"/>
    <property type="match status" value="1"/>
</dbReference>
<keyword evidence="6" id="KW-0408">Iron</keyword>
<evidence type="ECO:0000256" key="1">
    <source>
        <dbReference type="ARBA" id="ARBA00001961"/>
    </source>
</evidence>
<dbReference type="GO" id="GO:0005506">
    <property type="term" value="F:iron ion binding"/>
    <property type="evidence" value="ECO:0007669"/>
    <property type="project" value="InterPro"/>
</dbReference>
<name>A0A7M5V459_9CNID</name>
<evidence type="ECO:0000256" key="3">
    <source>
        <dbReference type="ARBA" id="ARBA00022896"/>
    </source>
</evidence>
<dbReference type="SMART" id="SM00702">
    <property type="entry name" value="P4Hc"/>
    <property type="match status" value="1"/>
</dbReference>
<keyword evidence="8" id="KW-1133">Transmembrane helix</keyword>
<keyword evidence="4" id="KW-0223">Dioxygenase</keyword>
<keyword evidence="11" id="KW-1185">Reference proteome</keyword>
<dbReference type="EnsemblMetazoa" id="CLYHEMT003248.1">
    <property type="protein sequence ID" value="CLYHEMP003248.1"/>
    <property type="gene ID" value="CLYHEMG003248"/>
</dbReference>
<dbReference type="Pfam" id="PF13640">
    <property type="entry name" value="2OG-FeII_Oxy_3"/>
    <property type="match status" value="1"/>
</dbReference>
<dbReference type="InterPro" id="IPR006620">
    <property type="entry name" value="Pro_4_hyd_alph"/>
</dbReference>
<feature type="transmembrane region" description="Helical" evidence="8">
    <location>
        <begin position="59"/>
        <end position="84"/>
    </location>
</feature>
<dbReference type="InterPro" id="IPR005123">
    <property type="entry name" value="Oxoglu/Fe-dep_dioxygenase_dom"/>
</dbReference>
<dbReference type="AlphaFoldDB" id="A0A7M5V459"/>
<dbReference type="GO" id="GO:0005783">
    <property type="term" value="C:endoplasmic reticulum"/>
    <property type="evidence" value="ECO:0007669"/>
    <property type="project" value="TreeGrafter"/>
</dbReference>
<dbReference type="InterPro" id="IPR044862">
    <property type="entry name" value="Pro_4_hyd_alph_FE2OG_OXY"/>
</dbReference>
<dbReference type="Proteomes" id="UP000594262">
    <property type="component" value="Unplaced"/>
</dbReference>
<keyword evidence="5" id="KW-0560">Oxidoreductase</keyword>
<feature type="region of interest" description="Disordered" evidence="7">
    <location>
        <begin position="31"/>
        <end position="50"/>
    </location>
</feature>
<keyword evidence="8" id="KW-0472">Membrane</keyword>
<evidence type="ECO:0000313" key="11">
    <source>
        <dbReference type="Proteomes" id="UP000594262"/>
    </source>
</evidence>
<comment type="cofactor">
    <cofactor evidence="1">
        <name>L-ascorbate</name>
        <dbReference type="ChEBI" id="CHEBI:38290"/>
    </cofactor>
</comment>
<accession>A0A7M5V459</accession>
<dbReference type="OrthoDB" id="420380at2759"/>
<dbReference type="GO" id="GO:0004656">
    <property type="term" value="F:procollagen-proline 4-dioxygenase activity"/>
    <property type="evidence" value="ECO:0007669"/>
    <property type="project" value="TreeGrafter"/>
</dbReference>
<evidence type="ECO:0000256" key="7">
    <source>
        <dbReference type="SAM" id="MobiDB-lite"/>
    </source>
</evidence>
<evidence type="ECO:0000259" key="9">
    <source>
        <dbReference type="PROSITE" id="PS51471"/>
    </source>
</evidence>
<sequence>MLSKICQCHHSLDLSEQIKTKMAAKNRKLKTKAAVPEKYSSSPQHASTSCRQKENTINYLRWFVLIFLLLAITLTFSHEIFGVIHGFSEKLNSKKWPTSSPLQPPETSHAHMVDVGDDHQGLRGEKLTNEHENLQESQGNGQNKQKDFDATICPEISMTDGDIIRLDKRNLKVKELVHQTKDSSVQVFIVDDFLTKEECNGLSGAHVKHAKTSNELGPLLCFSGVQSFQKYLNEAGLNDIKISNRDFIEGTTCINETFSNRLKTKFKWSHSTAFYRDESPFASVFEKRVEDVTSLVSSHGGKFQITSYPKGVGYKTHTDCTLNSKELRDRYATTLVYLQNVKQGGETKFPKLGLSVRPKQGRLLVWNNMNRRGRCDPTSVHHATPVVKGRKFILQRWYYYKSFSSLGHRSPEPELPKRKPMQPRVVCDHFEEGSCRWYDEWDYNHLNDYNKIADQLS</sequence>
<keyword evidence="2" id="KW-0479">Metal-binding</keyword>
<dbReference type="GO" id="GO:0031418">
    <property type="term" value="F:L-ascorbic acid binding"/>
    <property type="evidence" value="ECO:0007669"/>
    <property type="project" value="UniProtKB-KW"/>
</dbReference>
<reference evidence="10" key="1">
    <citation type="submission" date="2021-01" db="UniProtKB">
        <authorList>
            <consortium name="EnsemblMetazoa"/>
        </authorList>
    </citation>
    <scope>IDENTIFICATION</scope>
</reference>
<evidence type="ECO:0000256" key="4">
    <source>
        <dbReference type="ARBA" id="ARBA00022964"/>
    </source>
</evidence>
<dbReference type="RefSeq" id="XP_066927141.1">
    <property type="nucleotide sequence ID" value="XM_067071040.1"/>
</dbReference>
<evidence type="ECO:0000256" key="2">
    <source>
        <dbReference type="ARBA" id="ARBA00022723"/>
    </source>
</evidence>
<evidence type="ECO:0000256" key="6">
    <source>
        <dbReference type="ARBA" id="ARBA00023004"/>
    </source>
</evidence>
<feature type="compositionally biased region" description="Basic and acidic residues" evidence="7">
    <location>
        <begin position="108"/>
        <end position="123"/>
    </location>
</feature>
<dbReference type="FunFam" id="2.60.120.620:FF:000054">
    <property type="entry name" value="Prolyl 4-hydroxylase subunit alpha-1"/>
    <property type="match status" value="1"/>
</dbReference>
<dbReference type="GeneID" id="136814486"/>
<dbReference type="PANTHER" id="PTHR10869">
    <property type="entry name" value="PROLYL 4-HYDROXYLASE ALPHA SUBUNIT"/>
    <property type="match status" value="1"/>
</dbReference>
<keyword evidence="8" id="KW-0812">Transmembrane</keyword>
<dbReference type="PROSITE" id="PS51471">
    <property type="entry name" value="FE2OG_OXY"/>
    <property type="match status" value="1"/>
</dbReference>
<feature type="domain" description="Fe2OG dioxygenase" evidence="9">
    <location>
        <begin position="297"/>
        <end position="400"/>
    </location>
</feature>
<evidence type="ECO:0000256" key="8">
    <source>
        <dbReference type="SAM" id="Phobius"/>
    </source>
</evidence>
<dbReference type="PANTHER" id="PTHR10869:SF180">
    <property type="entry name" value="FE2OG DIOXYGENASE DOMAIN-CONTAINING PROTEIN"/>
    <property type="match status" value="1"/>
</dbReference>
<evidence type="ECO:0000256" key="5">
    <source>
        <dbReference type="ARBA" id="ARBA00023002"/>
    </source>
</evidence>
<proteinExistence type="predicted"/>